<keyword evidence="1" id="KW-0472">Membrane</keyword>
<dbReference type="PANTHER" id="PTHR31876">
    <property type="entry name" value="COV-LIKE PROTEIN 1"/>
    <property type="match status" value="1"/>
</dbReference>
<dbReference type="EMBL" id="DSKA01000167">
    <property type="protein sequence ID" value="HEE18357.1"/>
    <property type="molecule type" value="Genomic_DNA"/>
</dbReference>
<accession>A0A7C1NTY4</accession>
<dbReference type="InterPro" id="IPR007462">
    <property type="entry name" value="COV1-like"/>
</dbReference>
<evidence type="ECO:0000313" key="3">
    <source>
        <dbReference type="EMBL" id="HEE18357.1"/>
    </source>
</evidence>
<evidence type="ECO:0000256" key="1">
    <source>
        <dbReference type="SAM" id="Phobius"/>
    </source>
</evidence>
<comment type="caution">
    <text evidence="2">The sequence shown here is derived from an EMBL/GenBank/DDBJ whole genome shotgun (WGS) entry which is preliminary data.</text>
</comment>
<feature type="transmembrane region" description="Helical" evidence="1">
    <location>
        <begin position="50"/>
        <end position="73"/>
    </location>
</feature>
<dbReference type="AlphaFoldDB" id="A0A7C1NTY4"/>
<keyword evidence="1" id="KW-1133">Transmembrane helix</keyword>
<evidence type="ECO:0000313" key="2">
    <source>
        <dbReference type="EMBL" id="HEA87260.1"/>
    </source>
</evidence>
<dbReference type="PANTHER" id="PTHR31876:SF26">
    <property type="entry name" value="PROTEIN LIKE COV 2"/>
    <property type="match status" value="1"/>
</dbReference>
<proteinExistence type="predicted"/>
<protein>
    <submittedName>
        <fullName evidence="2">DUF502 domain-containing protein</fullName>
    </submittedName>
</protein>
<organism evidence="2">
    <name type="scientific">candidate division WOR-3 bacterium</name>
    <dbReference type="NCBI Taxonomy" id="2052148"/>
    <lineage>
        <taxon>Bacteria</taxon>
        <taxon>Bacteria division WOR-3</taxon>
    </lineage>
</organism>
<dbReference type="EMBL" id="DSLG01000004">
    <property type="protein sequence ID" value="HEA87260.1"/>
    <property type="molecule type" value="Genomic_DNA"/>
</dbReference>
<keyword evidence="1" id="KW-0812">Transmembrane</keyword>
<dbReference type="Pfam" id="PF04367">
    <property type="entry name" value="DUF502"/>
    <property type="match status" value="1"/>
</dbReference>
<gene>
    <name evidence="3" type="ORF">ENP62_02255</name>
    <name evidence="2" type="ORF">ENP94_04525</name>
    <name evidence="4" type="ORF">ENS16_05220</name>
</gene>
<reference evidence="2" key="1">
    <citation type="journal article" date="2020" name="mSystems">
        <title>Genome- and Community-Level Interaction Insights into Carbon Utilization and Element Cycling Functions of Hydrothermarchaeota in Hydrothermal Sediment.</title>
        <authorList>
            <person name="Zhou Z."/>
            <person name="Liu Y."/>
            <person name="Xu W."/>
            <person name="Pan J."/>
            <person name="Luo Z.H."/>
            <person name="Li M."/>
        </authorList>
    </citation>
    <scope>NUCLEOTIDE SEQUENCE [LARGE SCALE GENOMIC DNA]</scope>
    <source>
        <strain evidence="3">SpSt-236</strain>
        <strain evidence="2">SpSt-265</strain>
        <strain evidence="4">SpSt-465</strain>
    </source>
</reference>
<evidence type="ECO:0000313" key="4">
    <source>
        <dbReference type="EMBL" id="HFJ54070.1"/>
    </source>
</evidence>
<sequence>MLSRLRRYFITGLAAILPVGLTVFVLWFIISHLGSILQPLLRHLRWLQQLPSVLLTLIGFLVLIGAITLLGALTSGYLGRHFLTWLDRFFRQLPFASSVYTSARQLTDAVFIKRSSLRKTVLVEYPRKGLLALGFLTGEEPVELADGRRAFLVFFPTAPNPTSGWLAIVPETDITETPLSIEEGLKFVVSGGLARPADFRVFGSKPPEELRQLP</sequence>
<dbReference type="EMBL" id="DSTU01000007">
    <property type="protein sequence ID" value="HFJ54070.1"/>
    <property type="molecule type" value="Genomic_DNA"/>
</dbReference>
<name>A0A7C1NTY4_UNCW3</name>
<feature type="transmembrane region" description="Helical" evidence="1">
    <location>
        <begin position="7"/>
        <end position="30"/>
    </location>
</feature>